<proteinExistence type="inferred from homology"/>
<dbReference type="PANTHER" id="PTHR23201">
    <property type="entry name" value="EXTENSIN, PROLINE-RICH PROTEIN"/>
    <property type="match status" value="1"/>
</dbReference>
<keyword evidence="4" id="KW-1185">Reference proteome</keyword>
<dbReference type="InterPro" id="IPR003854">
    <property type="entry name" value="GASA"/>
</dbReference>
<dbReference type="STRING" id="13333.W1NN21"/>
<sequence>MKTSGVAIFLLALLCLSSVPVSLGGSPFCNAKCGVRCSKAAVMDRCIKYCRLCCEECNCVPSGTYGNKDQCPCYRDKLSKNRNPKCP</sequence>
<dbReference type="OMA" id="CGICCAQ"/>
<dbReference type="Pfam" id="PF02704">
    <property type="entry name" value="GASA"/>
    <property type="match status" value="1"/>
</dbReference>
<name>W1NN21_AMBTC</name>
<evidence type="ECO:0000256" key="1">
    <source>
        <dbReference type="ARBA" id="ARBA00010582"/>
    </source>
</evidence>
<dbReference type="AlphaFoldDB" id="W1NN21"/>
<dbReference type="EMBL" id="KI397142">
    <property type="protein sequence ID" value="ERM96714.1"/>
    <property type="molecule type" value="Genomic_DNA"/>
</dbReference>
<dbReference type="PANTHER" id="PTHR23201:SF135">
    <property type="entry name" value="(WILD MALAYSIAN BANANA) HYPOTHETICAL PROTEIN"/>
    <property type="match status" value="1"/>
</dbReference>
<dbReference type="HOGENOM" id="CLU_142643_5_0_1"/>
<protein>
    <submittedName>
        <fullName evidence="3">Uncharacterized protein</fullName>
    </submittedName>
</protein>
<feature type="chain" id="PRO_5004806712" evidence="2">
    <location>
        <begin position="25"/>
        <end position="87"/>
    </location>
</feature>
<evidence type="ECO:0000313" key="3">
    <source>
        <dbReference type="EMBL" id="ERM96714.1"/>
    </source>
</evidence>
<gene>
    <name evidence="3" type="ORF">AMTR_s00001p00273070</name>
</gene>
<organism evidence="3 4">
    <name type="scientific">Amborella trichopoda</name>
    <dbReference type="NCBI Taxonomy" id="13333"/>
    <lineage>
        <taxon>Eukaryota</taxon>
        <taxon>Viridiplantae</taxon>
        <taxon>Streptophyta</taxon>
        <taxon>Embryophyta</taxon>
        <taxon>Tracheophyta</taxon>
        <taxon>Spermatophyta</taxon>
        <taxon>Magnoliopsida</taxon>
        <taxon>Amborellales</taxon>
        <taxon>Amborellaceae</taxon>
        <taxon>Amborella</taxon>
    </lineage>
</organism>
<dbReference type="Gramene" id="ERM96714">
    <property type="protein sequence ID" value="ERM96714"/>
    <property type="gene ID" value="AMTR_s00001p00273070"/>
</dbReference>
<keyword evidence="2" id="KW-0732">Signal</keyword>
<dbReference type="eggNOG" id="ENOG502S46W">
    <property type="taxonomic scope" value="Eukaryota"/>
</dbReference>
<evidence type="ECO:0000256" key="2">
    <source>
        <dbReference type="SAM" id="SignalP"/>
    </source>
</evidence>
<accession>W1NN21</accession>
<feature type="signal peptide" evidence="2">
    <location>
        <begin position="1"/>
        <end position="24"/>
    </location>
</feature>
<dbReference type="Proteomes" id="UP000017836">
    <property type="component" value="Unassembled WGS sequence"/>
</dbReference>
<comment type="similarity">
    <text evidence="1">Belongs to the GASA family.</text>
</comment>
<reference evidence="4" key="1">
    <citation type="journal article" date="2013" name="Science">
        <title>The Amborella genome and the evolution of flowering plants.</title>
        <authorList>
            <consortium name="Amborella Genome Project"/>
        </authorList>
    </citation>
    <scope>NUCLEOTIDE SEQUENCE [LARGE SCALE GENOMIC DNA]</scope>
</reference>
<evidence type="ECO:0000313" key="4">
    <source>
        <dbReference type="Proteomes" id="UP000017836"/>
    </source>
</evidence>